<dbReference type="Gene3D" id="3.80.10.10">
    <property type="entry name" value="Ribonuclease Inhibitor"/>
    <property type="match status" value="1"/>
</dbReference>
<feature type="domain" description="SAP" evidence="7">
    <location>
        <begin position="339"/>
        <end position="373"/>
    </location>
</feature>
<evidence type="ECO:0000313" key="8">
    <source>
        <dbReference type="EMBL" id="CAH0372228.1"/>
    </source>
</evidence>
<evidence type="ECO:0000256" key="1">
    <source>
        <dbReference type="ARBA" id="ARBA00004123"/>
    </source>
</evidence>
<dbReference type="SUPFAM" id="SSF52058">
    <property type="entry name" value="L domain-like"/>
    <property type="match status" value="1"/>
</dbReference>
<name>A0A8J2SKT4_9STRA</name>
<evidence type="ECO:0000256" key="4">
    <source>
        <dbReference type="ARBA" id="ARBA00023242"/>
    </source>
</evidence>
<dbReference type="PROSITE" id="PS50800">
    <property type="entry name" value="SAP"/>
    <property type="match status" value="2"/>
</dbReference>
<dbReference type="Pfam" id="PF14580">
    <property type="entry name" value="LRR_9"/>
    <property type="match status" value="1"/>
</dbReference>
<dbReference type="GO" id="GO:0005634">
    <property type="term" value="C:nucleus"/>
    <property type="evidence" value="ECO:0007669"/>
    <property type="project" value="UniProtKB-SubCell"/>
</dbReference>
<dbReference type="PANTHER" id="PTHR10552:SF6">
    <property type="entry name" value="U2 SMALL NUCLEAR RIBONUCLEOPROTEIN A"/>
    <property type="match status" value="1"/>
</dbReference>
<dbReference type="SMART" id="SM00513">
    <property type="entry name" value="SAP"/>
    <property type="match status" value="2"/>
</dbReference>
<dbReference type="InterPro" id="IPR032675">
    <property type="entry name" value="LRR_dom_sf"/>
</dbReference>
<keyword evidence="3" id="KW-0677">Repeat</keyword>
<evidence type="ECO:0000259" key="7">
    <source>
        <dbReference type="PROSITE" id="PS50800"/>
    </source>
</evidence>
<dbReference type="AlphaFoldDB" id="A0A8J2SKT4"/>
<sequence length="454" mass="46763">MRFTADLAVHAAQRMNPLGEREVILRGYKIAAIENTGTLKDQFDVIDLSDNEITRVGNFAPARRLTTLLLHNNRVATIDDNLGDQLPSLETLMLCHNRLESLTQLAGLRSCAKLQHLACVGNPIKRLEHYRSFLIATVPSLKTLDFKKIKAAEREKASELFPEDGPSNADLTLVSATADAAHPPPPPPRSGAPPAALANLTAEQKAAIRRAVANATTPAEVDALERQLRAGVIPGLAPPGPPPGPPPGAPPSVPSVPPPPPPSMPPPPPPRAAAPPPPPPAAPAAPPPPPPAPPAAAPAPPAPRASTGGFSELGDEAGAPAPAPAAMEVDGPSAEDVGKMKARVTELRAALEARGLPTDGLKKVLKERLLGALAGGDDGDDGAAPAAPEPEPAPAPAAAMDVEPDAARPAADALTAAEVEKMKVYDLKLALEARGLSTEGLKKVLKARLLAALG</sequence>
<evidence type="ECO:0000256" key="3">
    <source>
        <dbReference type="ARBA" id="ARBA00022737"/>
    </source>
</evidence>
<keyword evidence="2" id="KW-0433">Leucine-rich repeat</keyword>
<feature type="region of interest" description="Disordered" evidence="6">
    <location>
        <begin position="232"/>
        <end position="338"/>
    </location>
</feature>
<dbReference type="EMBL" id="CAKKNE010000003">
    <property type="protein sequence ID" value="CAH0372228.1"/>
    <property type="molecule type" value="Genomic_DNA"/>
</dbReference>
<dbReference type="Proteomes" id="UP000789595">
    <property type="component" value="Unassembled WGS sequence"/>
</dbReference>
<dbReference type="PROSITE" id="PS51450">
    <property type="entry name" value="LRR"/>
    <property type="match status" value="1"/>
</dbReference>
<comment type="similarity">
    <text evidence="5">Belongs to the U2 small nuclear ribonucleoprotein A family.</text>
</comment>
<organism evidence="8 9">
    <name type="scientific">Pelagomonas calceolata</name>
    <dbReference type="NCBI Taxonomy" id="35677"/>
    <lineage>
        <taxon>Eukaryota</taxon>
        <taxon>Sar</taxon>
        <taxon>Stramenopiles</taxon>
        <taxon>Ochrophyta</taxon>
        <taxon>Pelagophyceae</taxon>
        <taxon>Pelagomonadales</taxon>
        <taxon>Pelagomonadaceae</taxon>
        <taxon>Pelagomonas</taxon>
    </lineage>
</organism>
<comment type="subcellular location">
    <subcellularLocation>
        <location evidence="1">Nucleus</location>
    </subcellularLocation>
</comment>
<dbReference type="OrthoDB" id="433501at2759"/>
<evidence type="ECO:0000256" key="5">
    <source>
        <dbReference type="ARBA" id="ARBA00024196"/>
    </source>
</evidence>
<protein>
    <recommendedName>
        <fullName evidence="7">SAP domain-containing protein</fullName>
    </recommendedName>
</protein>
<feature type="compositionally biased region" description="Low complexity" evidence="6">
    <location>
        <begin position="317"/>
        <end position="326"/>
    </location>
</feature>
<dbReference type="InterPro" id="IPR044640">
    <property type="entry name" value="RU2A"/>
</dbReference>
<dbReference type="InterPro" id="IPR001611">
    <property type="entry name" value="Leu-rich_rpt"/>
</dbReference>
<keyword evidence="4" id="KW-0539">Nucleus</keyword>
<dbReference type="InterPro" id="IPR036361">
    <property type="entry name" value="SAP_dom_sf"/>
</dbReference>
<proteinExistence type="inferred from homology"/>
<comment type="caution">
    <text evidence="8">The sequence shown here is derived from an EMBL/GenBank/DDBJ whole genome shotgun (WGS) entry which is preliminary data.</text>
</comment>
<accession>A0A8J2SKT4</accession>
<dbReference type="Gene3D" id="1.10.720.30">
    <property type="entry name" value="SAP domain"/>
    <property type="match status" value="2"/>
</dbReference>
<dbReference type="GO" id="GO:0030620">
    <property type="term" value="F:U2 snRNA binding"/>
    <property type="evidence" value="ECO:0007669"/>
    <property type="project" value="InterPro"/>
</dbReference>
<feature type="region of interest" description="Disordered" evidence="6">
    <location>
        <begin position="373"/>
        <end position="409"/>
    </location>
</feature>
<feature type="domain" description="SAP" evidence="7">
    <location>
        <begin position="419"/>
        <end position="453"/>
    </location>
</feature>
<evidence type="ECO:0000313" key="9">
    <source>
        <dbReference type="Proteomes" id="UP000789595"/>
    </source>
</evidence>
<keyword evidence="9" id="KW-1185">Reference proteome</keyword>
<dbReference type="SUPFAM" id="SSF68906">
    <property type="entry name" value="SAP domain"/>
    <property type="match status" value="2"/>
</dbReference>
<evidence type="ECO:0000256" key="6">
    <source>
        <dbReference type="SAM" id="MobiDB-lite"/>
    </source>
</evidence>
<reference evidence="8" key="1">
    <citation type="submission" date="2021-11" db="EMBL/GenBank/DDBJ databases">
        <authorList>
            <consortium name="Genoscope - CEA"/>
            <person name="William W."/>
        </authorList>
    </citation>
    <scope>NUCLEOTIDE SEQUENCE</scope>
</reference>
<feature type="compositionally biased region" description="Low complexity" evidence="6">
    <location>
        <begin position="396"/>
        <end position="409"/>
    </location>
</feature>
<gene>
    <name evidence="8" type="ORF">PECAL_3P22110</name>
</gene>
<dbReference type="PRINTS" id="PR01217">
    <property type="entry name" value="PRICHEXTENSN"/>
</dbReference>
<feature type="compositionally biased region" description="Pro residues" evidence="6">
    <location>
        <begin position="236"/>
        <end position="303"/>
    </location>
</feature>
<dbReference type="GO" id="GO:0000398">
    <property type="term" value="P:mRNA splicing, via spliceosome"/>
    <property type="evidence" value="ECO:0007669"/>
    <property type="project" value="InterPro"/>
</dbReference>
<dbReference type="PANTHER" id="PTHR10552">
    <property type="entry name" value="U2 SMALL NUCLEAR RIBONUCLEOPROTEIN A"/>
    <property type="match status" value="1"/>
</dbReference>
<dbReference type="InterPro" id="IPR003034">
    <property type="entry name" value="SAP_dom"/>
</dbReference>
<dbReference type="Pfam" id="PF02037">
    <property type="entry name" value="SAP"/>
    <property type="match status" value="2"/>
</dbReference>
<evidence type="ECO:0000256" key="2">
    <source>
        <dbReference type="ARBA" id="ARBA00022614"/>
    </source>
</evidence>